<keyword evidence="2" id="KW-0695">RNA-directed DNA polymerase</keyword>
<protein>
    <submittedName>
        <fullName evidence="2">Reverse transcriptase domain-containing protein</fullName>
    </submittedName>
</protein>
<evidence type="ECO:0000313" key="2">
    <source>
        <dbReference type="EMBL" id="GJS88653.1"/>
    </source>
</evidence>
<gene>
    <name evidence="2" type="ORF">Tco_0771289</name>
</gene>
<dbReference type="InterPro" id="IPR036397">
    <property type="entry name" value="RNaseH_sf"/>
</dbReference>
<organism evidence="2 3">
    <name type="scientific">Tanacetum coccineum</name>
    <dbReference type="NCBI Taxonomy" id="301880"/>
    <lineage>
        <taxon>Eukaryota</taxon>
        <taxon>Viridiplantae</taxon>
        <taxon>Streptophyta</taxon>
        <taxon>Embryophyta</taxon>
        <taxon>Tracheophyta</taxon>
        <taxon>Spermatophyta</taxon>
        <taxon>Magnoliopsida</taxon>
        <taxon>eudicotyledons</taxon>
        <taxon>Gunneridae</taxon>
        <taxon>Pentapetalae</taxon>
        <taxon>asterids</taxon>
        <taxon>campanulids</taxon>
        <taxon>Asterales</taxon>
        <taxon>Asteraceae</taxon>
        <taxon>Asteroideae</taxon>
        <taxon>Anthemideae</taxon>
        <taxon>Anthemidinae</taxon>
        <taxon>Tanacetum</taxon>
    </lineage>
</organism>
<dbReference type="PANTHER" id="PTHR45835">
    <property type="entry name" value="YALI0A06105P"/>
    <property type="match status" value="1"/>
</dbReference>
<proteinExistence type="predicted"/>
<dbReference type="Proteomes" id="UP001151760">
    <property type="component" value="Unassembled WGS sequence"/>
</dbReference>
<evidence type="ECO:0000313" key="3">
    <source>
        <dbReference type="Proteomes" id="UP001151760"/>
    </source>
</evidence>
<dbReference type="InterPro" id="IPR012337">
    <property type="entry name" value="RNaseH-like_sf"/>
</dbReference>
<dbReference type="Gene3D" id="1.10.340.70">
    <property type="match status" value="1"/>
</dbReference>
<dbReference type="InterPro" id="IPR041588">
    <property type="entry name" value="Integrase_H2C2"/>
</dbReference>
<name>A0ABQ4ZID5_9ASTR</name>
<keyword evidence="2" id="KW-0548">Nucleotidyltransferase</keyword>
<dbReference type="Pfam" id="PF17921">
    <property type="entry name" value="Integrase_H2C2"/>
    <property type="match status" value="1"/>
</dbReference>
<dbReference type="SUPFAM" id="SSF53098">
    <property type="entry name" value="Ribonuclease H-like"/>
    <property type="match status" value="1"/>
</dbReference>
<reference evidence="2" key="2">
    <citation type="submission" date="2022-01" db="EMBL/GenBank/DDBJ databases">
        <authorList>
            <person name="Yamashiro T."/>
            <person name="Shiraishi A."/>
            <person name="Satake H."/>
            <person name="Nakayama K."/>
        </authorList>
    </citation>
    <scope>NUCLEOTIDE SEQUENCE</scope>
</reference>
<sequence>MDEAHKSKFYVHPGADKMYYDLRDRYWWPGMKKDIAVYVSKCLTCLKVKAEHQRPFGLLQQLEIPEWKWERIAIDFVTKLPRTSSGHDTIWVIVDRLTKSAYFLPMREDYKMDRLAGIYLNEISMQEALGTRLEMSTAYHPQTDGQSERTIQTLEDMLRAMRCASFEALYGRKCRSPIMWAEVGEGQLIGHELVQETTEKISQIKGVVRFGKKGKLAPRFVGPFEIIEKEPVEILEREVKKLKWSRIAIVKVRWNSKRGSEFTWERDDQMKLKNTKDMFLVYKGDIKQELRVSCYIDAGYLTDADDLKS</sequence>
<reference evidence="2" key="1">
    <citation type="journal article" date="2022" name="Int. J. Mol. Sci.">
        <title>Draft Genome of Tanacetum Coccineum: Genomic Comparison of Closely Related Tanacetum-Family Plants.</title>
        <authorList>
            <person name="Yamashiro T."/>
            <person name="Shiraishi A."/>
            <person name="Nakayama K."/>
            <person name="Satake H."/>
        </authorList>
    </citation>
    <scope>NUCLEOTIDE SEQUENCE</scope>
</reference>
<accession>A0ABQ4ZID5</accession>
<feature type="domain" description="Integrase zinc-binding" evidence="1">
    <location>
        <begin position="2"/>
        <end position="50"/>
    </location>
</feature>
<dbReference type="EMBL" id="BQNB010011289">
    <property type="protein sequence ID" value="GJS88653.1"/>
    <property type="molecule type" value="Genomic_DNA"/>
</dbReference>
<keyword evidence="2" id="KW-0808">Transferase</keyword>
<evidence type="ECO:0000259" key="1">
    <source>
        <dbReference type="Pfam" id="PF17921"/>
    </source>
</evidence>
<comment type="caution">
    <text evidence="2">The sequence shown here is derived from an EMBL/GenBank/DDBJ whole genome shotgun (WGS) entry which is preliminary data.</text>
</comment>
<dbReference type="GO" id="GO:0003964">
    <property type="term" value="F:RNA-directed DNA polymerase activity"/>
    <property type="evidence" value="ECO:0007669"/>
    <property type="project" value="UniProtKB-KW"/>
</dbReference>
<keyword evidence="3" id="KW-1185">Reference proteome</keyword>
<dbReference type="PANTHER" id="PTHR45835:SF99">
    <property type="entry name" value="CHROMO DOMAIN-CONTAINING PROTEIN-RELATED"/>
    <property type="match status" value="1"/>
</dbReference>
<dbReference type="Gene3D" id="3.30.420.10">
    <property type="entry name" value="Ribonuclease H-like superfamily/Ribonuclease H"/>
    <property type="match status" value="1"/>
</dbReference>